<dbReference type="InterPro" id="IPR003141">
    <property type="entry name" value="Pol/His_phosphatase_N"/>
</dbReference>
<accession>D4G8D8</accession>
<evidence type="ECO:0000256" key="6">
    <source>
        <dbReference type="ARBA" id="ARBA00022695"/>
    </source>
</evidence>
<dbReference type="InterPro" id="IPR040982">
    <property type="entry name" value="DNA_pol3_finger"/>
</dbReference>
<evidence type="ECO:0000313" key="12">
    <source>
        <dbReference type="Proteomes" id="UP000001700"/>
    </source>
</evidence>
<dbReference type="OrthoDB" id="9803237at2"/>
<sequence>MNKEPKFIHLHVRSDYSMSDGLSRIDILIDRALELKMPSIAITDFVNLHGMIKFYELSRSVGIKPIIGSDVIVQDLSKNGFETYYELTILIKDHKGYQNLVQLISLAYRDGNSTMGPIIKKDWLILYREGLILLSGGISGDIGKNILENNLSDLKKNLNFYGTYFHNHYYMEITRTGKIEEEKYIHKVIQLSKKKKIPIVATNNVRFVFKNDFFAHKIRVAIQNGFVLSKSRKDDLRYSDQQYLRSSKEMNDLFRDIPESLKNTVEIAKRCNLQFSFSNFLLPVFPIKNVRIEDFFVFSARSGLEERLKKIYPDPSIRKRKRDKYDQRLSEEINIIHQMGFSGYFLIVMEFVNWSKRKNIPVGPGRGSGAGSLVAYSLKITELDPIKFNLVFERFLNKERISMPDFDIDFCVEKRDLVIEHVIKKYGKDFVSQIIAFGTMTARSVVKDVGRAMCYPYSFTNRISKLIPFDPGMTIEHALSSEKKLKKLYENEEEVKILLDTAKKLEGIVRNVSKHAGGIVISPKKIIKYFPLYYDSIGKNSLTHLDKDDIEKIGLVKFDFLGLKTLTIIRDTIEIINFHSSDLKKITLSDLNSISLNDPMSFDLLRSAETVAIFQLESRGMKDLIRRLQPDCFEDIISLIALFRPGPLKSGMISNFINRKNGLEKISYPEEECQHDLLKPILKNTYGIILYQEQVMQIAQILAGYSLGEADILRRAMSKKNKKEMKDQRKNFERRCLKRGIDREMASRMFDLMEKFSGYGFNKSHSAAYALISYQTLWLKSHYPSEFIAASMTSEMNNLDKIFELVNECRRLKIKILPPNVNQGMYFFQVNRNGEIIYGMGAIKGIGKSVIEKMISSRNKYGKFLDIFDFCRRINVKTVNRKTLEKLILSGSFDCFGQKRFEMLHILKDALKLTAQEKKVQSSGQIDMFETDIRKNRSIREIDDLSRKRLKRMVFYGERDTLGFYLTNHPTSFYRSEISYYTRGKNIRDILSHSFSQESSLTVVGSISSCRLVKCKTSNFFRNSKTIGICTLSDFSGNLEIVLFPEKMERYGSLLKKENILIVTGNIENNEYTHTKRMNVYNLMDLNEAREKYVRCISIMSKEGKIRKHFLKKIQTLLIRYRFGNKPVYFFYKKEDSFIRIKIEKNISITNELIFDLNDIQSDGYRFKLCFKNPARE</sequence>
<dbReference type="Pfam" id="PF07733">
    <property type="entry name" value="DNA_pol3_alpha"/>
    <property type="match status" value="1"/>
</dbReference>
<evidence type="ECO:0000256" key="4">
    <source>
        <dbReference type="ARBA" id="ARBA00022490"/>
    </source>
</evidence>
<evidence type="ECO:0000256" key="5">
    <source>
        <dbReference type="ARBA" id="ARBA00022679"/>
    </source>
</evidence>
<dbReference type="GO" id="GO:0006260">
    <property type="term" value="P:DNA replication"/>
    <property type="evidence" value="ECO:0007669"/>
    <property type="project" value="UniProtKB-KW"/>
</dbReference>
<dbReference type="Pfam" id="PF01336">
    <property type="entry name" value="tRNA_anti-codon"/>
    <property type="match status" value="1"/>
</dbReference>
<evidence type="ECO:0000313" key="11">
    <source>
        <dbReference type="EMBL" id="ADD79596.1"/>
    </source>
</evidence>
<keyword evidence="7" id="KW-0235">DNA replication</keyword>
<dbReference type="EMBL" id="CP001085">
    <property type="protein sequence ID" value="ADD79596.1"/>
    <property type="molecule type" value="Genomic_DNA"/>
</dbReference>
<dbReference type="GO" id="GO:0005737">
    <property type="term" value="C:cytoplasm"/>
    <property type="evidence" value="ECO:0007669"/>
    <property type="project" value="UniProtKB-SubCell"/>
</dbReference>
<keyword evidence="12" id="KW-1185">Reference proteome</keyword>
<dbReference type="InterPro" id="IPR049821">
    <property type="entry name" value="PolIIIA_DnaE1_PHP"/>
</dbReference>
<dbReference type="PANTHER" id="PTHR32294:SF0">
    <property type="entry name" value="DNA POLYMERASE III SUBUNIT ALPHA"/>
    <property type="match status" value="1"/>
</dbReference>
<evidence type="ECO:0000256" key="2">
    <source>
        <dbReference type="ARBA" id="ARBA00012417"/>
    </source>
</evidence>
<dbReference type="InterPro" id="IPR011708">
    <property type="entry name" value="DNA_pol3_alpha_NTPase_dom"/>
</dbReference>
<dbReference type="CDD" id="cd07433">
    <property type="entry name" value="PHP_PolIIIA_DnaE1"/>
    <property type="match status" value="1"/>
</dbReference>
<dbReference type="eggNOG" id="COG0587">
    <property type="taxonomic scope" value="Bacteria"/>
</dbReference>
<reference evidence="11" key="1">
    <citation type="submission" date="2008-05" db="EMBL/GenBank/DDBJ databases">
        <title>Genome sequence of Riesia pediculicola USDA.</title>
        <authorList>
            <person name="Kirkness E.F."/>
        </authorList>
    </citation>
    <scope>NUCLEOTIDE SEQUENCE [LARGE SCALE GENOMIC DNA]</scope>
    <source>
        <strain evidence="11">USDA</strain>
    </source>
</reference>
<evidence type="ECO:0000259" key="10">
    <source>
        <dbReference type="SMART" id="SM00481"/>
    </source>
</evidence>
<dbReference type="Pfam" id="PF14579">
    <property type="entry name" value="HHH_6"/>
    <property type="match status" value="1"/>
</dbReference>
<dbReference type="GO" id="GO:0003676">
    <property type="term" value="F:nucleic acid binding"/>
    <property type="evidence" value="ECO:0007669"/>
    <property type="project" value="InterPro"/>
</dbReference>
<dbReference type="Gene3D" id="1.10.10.1600">
    <property type="entry name" value="Bacterial DNA polymerase III alpha subunit, thumb domain"/>
    <property type="match status" value="1"/>
</dbReference>
<proteinExistence type="predicted"/>
<dbReference type="RefSeq" id="WP_013087584.1">
    <property type="nucleotide sequence ID" value="NC_014109.1"/>
</dbReference>
<dbReference type="EC" id="2.7.7.7" evidence="2"/>
<dbReference type="AlphaFoldDB" id="D4G8D8"/>
<protein>
    <recommendedName>
        <fullName evidence="3">DNA polymerase III subunit alpha</fullName>
        <ecNumber evidence="2">2.7.7.7</ecNumber>
    </recommendedName>
</protein>
<dbReference type="Proteomes" id="UP000001700">
    <property type="component" value="Chromosome"/>
</dbReference>
<dbReference type="Pfam" id="PF17657">
    <property type="entry name" value="DNA_pol3_finger"/>
    <property type="match status" value="1"/>
</dbReference>
<dbReference type="PANTHER" id="PTHR32294">
    <property type="entry name" value="DNA POLYMERASE III SUBUNIT ALPHA"/>
    <property type="match status" value="1"/>
</dbReference>
<dbReference type="GO" id="GO:0003887">
    <property type="term" value="F:DNA-directed DNA polymerase activity"/>
    <property type="evidence" value="ECO:0007669"/>
    <property type="project" value="UniProtKB-KW"/>
</dbReference>
<comment type="subcellular location">
    <subcellularLocation>
        <location evidence="1">Cytoplasm</location>
    </subcellularLocation>
</comment>
<organism evidence="11 12">
    <name type="scientific">Riesia pediculicola (strain USDA)</name>
    <dbReference type="NCBI Taxonomy" id="515618"/>
    <lineage>
        <taxon>Bacteria</taxon>
        <taxon>Pseudomonadati</taxon>
        <taxon>Pseudomonadota</taxon>
        <taxon>Gammaproteobacteria</taxon>
        <taxon>Enterobacterales</taxon>
        <taxon>Enterobacteriaceae</taxon>
        <taxon>Candidatus Riesia</taxon>
    </lineage>
</organism>
<dbReference type="Gene3D" id="1.10.150.870">
    <property type="match status" value="1"/>
</dbReference>
<keyword evidence="6 11" id="KW-0548">Nucleotidyltransferase</keyword>
<keyword evidence="8" id="KW-0239">DNA-directed DNA polymerase</keyword>
<evidence type="ECO:0000256" key="8">
    <source>
        <dbReference type="ARBA" id="ARBA00022932"/>
    </source>
</evidence>
<evidence type="ECO:0000256" key="1">
    <source>
        <dbReference type="ARBA" id="ARBA00004496"/>
    </source>
</evidence>
<dbReference type="GO" id="GO:0008408">
    <property type="term" value="F:3'-5' exonuclease activity"/>
    <property type="evidence" value="ECO:0007669"/>
    <property type="project" value="InterPro"/>
</dbReference>
<dbReference type="InterPro" id="IPR041931">
    <property type="entry name" value="DNA_pol3_alpha_thumb_dom"/>
</dbReference>
<dbReference type="InterPro" id="IPR004013">
    <property type="entry name" value="PHP_dom"/>
</dbReference>
<comment type="catalytic activity">
    <reaction evidence="9">
        <text>DNA(n) + a 2'-deoxyribonucleoside 5'-triphosphate = DNA(n+1) + diphosphate</text>
        <dbReference type="Rhea" id="RHEA:22508"/>
        <dbReference type="Rhea" id="RHEA-COMP:17339"/>
        <dbReference type="Rhea" id="RHEA-COMP:17340"/>
        <dbReference type="ChEBI" id="CHEBI:33019"/>
        <dbReference type="ChEBI" id="CHEBI:61560"/>
        <dbReference type="ChEBI" id="CHEBI:173112"/>
        <dbReference type="EC" id="2.7.7.7"/>
    </reaction>
</comment>
<dbReference type="SMART" id="SM00481">
    <property type="entry name" value="POLIIIAc"/>
    <property type="match status" value="1"/>
</dbReference>
<dbReference type="NCBIfam" id="NF004226">
    <property type="entry name" value="PRK05673.1"/>
    <property type="match status" value="1"/>
</dbReference>
<dbReference type="KEGG" id="rip:RIEPE_0350"/>
<keyword evidence="4" id="KW-0963">Cytoplasm</keyword>
<gene>
    <name evidence="11" type="ordered locus">RIEPE_0350</name>
</gene>
<dbReference type="STRING" id="515618.RIEPE_0350"/>
<name>D4G8D8_RIEPU</name>
<evidence type="ECO:0000256" key="3">
    <source>
        <dbReference type="ARBA" id="ARBA00019114"/>
    </source>
</evidence>
<dbReference type="HOGENOM" id="CLU_001600_0_0_6"/>
<dbReference type="SUPFAM" id="SSF89550">
    <property type="entry name" value="PHP domain-like"/>
    <property type="match status" value="1"/>
</dbReference>
<dbReference type="InterPro" id="IPR004365">
    <property type="entry name" value="NA-bd_OB_tRNA"/>
</dbReference>
<feature type="domain" description="Polymerase/histidinol phosphatase N-terminal" evidence="10">
    <location>
        <begin position="8"/>
        <end position="75"/>
    </location>
</feature>
<dbReference type="InterPro" id="IPR029460">
    <property type="entry name" value="DNAPol_HHH"/>
</dbReference>
<dbReference type="NCBIfam" id="TIGR00594">
    <property type="entry name" value="polc"/>
    <property type="match status" value="1"/>
</dbReference>
<keyword evidence="5 11" id="KW-0808">Transferase</keyword>
<evidence type="ECO:0000256" key="7">
    <source>
        <dbReference type="ARBA" id="ARBA00022705"/>
    </source>
</evidence>
<evidence type="ECO:0000256" key="9">
    <source>
        <dbReference type="ARBA" id="ARBA00049244"/>
    </source>
</evidence>
<dbReference type="InterPro" id="IPR016195">
    <property type="entry name" value="Pol/histidinol_Pase-like"/>
</dbReference>
<dbReference type="InterPro" id="IPR004805">
    <property type="entry name" value="DnaE2/DnaE/PolC"/>
</dbReference>
<dbReference type="Gene3D" id="3.20.20.140">
    <property type="entry name" value="Metal-dependent hydrolases"/>
    <property type="match status" value="1"/>
</dbReference>
<dbReference type="CDD" id="cd04485">
    <property type="entry name" value="DnaE_OBF"/>
    <property type="match status" value="1"/>
</dbReference>
<dbReference type="Pfam" id="PF02811">
    <property type="entry name" value="PHP"/>
    <property type="match status" value="1"/>
</dbReference>